<sequence length="87" mass="9786">MLPSRLDNNSNTLAKDQSLNNLARNFTISWNFAKSLRSKSVTAAEVLVMRNVAGVMEIKSSDMHYLNVVGTHKICCNCKKEQENLDK</sequence>
<protein>
    <submittedName>
        <fullName evidence="1">Uncharacterized protein</fullName>
    </submittedName>
</protein>
<dbReference type="EMBL" id="BMAV01011963">
    <property type="protein sequence ID" value="GFY58242.1"/>
    <property type="molecule type" value="Genomic_DNA"/>
</dbReference>
<proteinExistence type="predicted"/>
<evidence type="ECO:0000313" key="2">
    <source>
        <dbReference type="Proteomes" id="UP000886998"/>
    </source>
</evidence>
<keyword evidence="2" id="KW-1185">Reference proteome</keyword>
<accession>A0A8X6XT22</accession>
<evidence type="ECO:0000313" key="1">
    <source>
        <dbReference type="EMBL" id="GFY58242.1"/>
    </source>
</evidence>
<comment type="caution">
    <text evidence="1">The sequence shown here is derived from an EMBL/GenBank/DDBJ whole genome shotgun (WGS) entry which is preliminary data.</text>
</comment>
<name>A0A8X6XT22_9ARAC</name>
<organism evidence="1 2">
    <name type="scientific">Trichonephila inaurata madagascariensis</name>
    <dbReference type="NCBI Taxonomy" id="2747483"/>
    <lineage>
        <taxon>Eukaryota</taxon>
        <taxon>Metazoa</taxon>
        <taxon>Ecdysozoa</taxon>
        <taxon>Arthropoda</taxon>
        <taxon>Chelicerata</taxon>
        <taxon>Arachnida</taxon>
        <taxon>Araneae</taxon>
        <taxon>Araneomorphae</taxon>
        <taxon>Entelegynae</taxon>
        <taxon>Araneoidea</taxon>
        <taxon>Nephilidae</taxon>
        <taxon>Trichonephila</taxon>
        <taxon>Trichonephila inaurata</taxon>
    </lineage>
</organism>
<dbReference type="AlphaFoldDB" id="A0A8X6XT22"/>
<dbReference type="Proteomes" id="UP000886998">
    <property type="component" value="Unassembled WGS sequence"/>
</dbReference>
<reference evidence="1" key="1">
    <citation type="submission" date="2020-08" db="EMBL/GenBank/DDBJ databases">
        <title>Multicomponent nature underlies the extraordinary mechanical properties of spider dragline silk.</title>
        <authorList>
            <person name="Kono N."/>
            <person name="Nakamura H."/>
            <person name="Mori M."/>
            <person name="Yoshida Y."/>
            <person name="Ohtoshi R."/>
            <person name="Malay A.D."/>
            <person name="Moran D.A.P."/>
            <person name="Tomita M."/>
            <person name="Numata K."/>
            <person name="Arakawa K."/>
        </authorList>
    </citation>
    <scope>NUCLEOTIDE SEQUENCE</scope>
</reference>
<gene>
    <name evidence="1" type="ORF">TNIN_57421</name>
</gene>